<sequence length="331" mass="39272">MDMPKNENECNEIIIDITNVKEPAQWRPECCIYKVPKRLREVKKEAYAPKLISIGPVHRHNKELNLEEMEMLKLKYFKEFFDRTSKVQKDFANIVEENKGKIRHCYEASIKMPDDKAFKEMILLDSIFIIELFLRTATREEDEKDYILSKPWLEDGIKQDLILLENQLPFFIFDELYRHFARSTIGITKCFLTLAWNYFFPDDKKITIEKERMRTCLVVPRFVVDYKTEDLFRNLMALEQCHYPSHAYICNYILLLDFLINTKEDVELLVEKKILVNWLGSNEAVATMVNKLGQEIVEKNSCYHEIATKLNGHYDNCWNHNMASVENSIFP</sequence>
<reference evidence="1" key="1">
    <citation type="submission" date="2018-02" db="EMBL/GenBank/DDBJ databases">
        <authorList>
            <person name="Cohen D.B."/>
            <person name="Kent A.D."/>
        </authorList>
    </citation>
    <scope>NUCLEOTIDE SEQUENCE</scope>
</reference>
<dbReference type="PANTHER" id="PTHR31170">
    <property type="entry name" value="BNAC04G53230D PROTEIN"/>
    <property type="match status" value="1"/>
</dbReference>
<accession>A0A2N9G7L3</accession>
<dbReference type="EMBL" id="OIVN01001539">
    <property type="protein sequence ID" value="SPC95104.1"/>
    <property type="molecule type" value="Genomic_DNA"/>
</dbReference>
<protein>
    <submittedName>
        <fullName evidence="1">Uncharacterized protein</fullName>
    </submittedName>
</protein>
<proteinExistence type="predicted"/>
<dbReference type="AlphaFoldDB" id="A0A2N9G7L3"/>
<name>A0A2N9G7L3_FAGSY</name>
<gene>
    <name evidence="1" type="ORF">FSB_LOCUS22986</name>
</gene>
<dbReference type="Pfam" id="PF03140">
    <property type="entry name" value="DUF247"/>
    <property type="match status" value="2"/>
</dbReference>
<dbReference type="PANTHER" id="PTHR31170:SF9">
    <property type="entry name" value="PROTEIN, PUTATIVE (DUF247)-RELATED"/>
    <property type="match status" value="1"/>
</dbReference>
<evidence type="ECO:0000313" key="1">
    <source>
        <dbReference type="EMBL" id="SPC95104.1"/>
    </source>
</evidence>
<organism evidence="1">
    <name type="scientific">Fagus sylvatica</name>
    <name type="common">Beechnut</name>
    <dbReference type="NCBI Taxonomy" id="28930"/>
    <lineage>
        <taxon>Eukaryota</taxon>
        <taxon>Viridiplantae</taxon>
        <taxon>Streptophyta</taxon>
        <taxon>Embryophyta</taxon>
        <taxon>Tracheophyta</taxon>
        <taxon>Spermatophyta</taxon>
        <taxon>Magnoliopsida</taxon>
        <taxon>eudicotyledons</taxon>
        <taxon>Gunneridae</taxon>
        <taxon>Pentapetalae</taxon>
        <taxon>rosids</taxon>
        <taxon>fabids</taxon>
        <taxon>Fagales</taxon>
        <taxon>Fagaceae</taxon>
        <taxon>Fagus</taxon>
    </lineage>
</organism>
<dbReference type="InterPro" id="IPR004158">
    <property type="entry name" value="DUF247_pln"/>
</dbReference>